<protein>
    <submittedName>
        <fullName evidence="1">Glycosyl transferase family 1</fullName>
    </submittedName>
</protein>
<name>A0A1D8GLD5_9FIRM</name>
<accession>A0A1D8GLD5</accession>
<dbReference type="OrthoDB" id="9816564at2"/>
<evidence type="ECO:0000313" key="1">
    <source>
        <dbReference type="EMBL" id="AOT71709.1"/>
    </source>
</evidence>
<reference evidence="1 2" key="1">
    <citation type="submission" date="2016-09" db="EMBL/GenBank/DDBJ databases">
        <title>Genomic analysis reveals versatility of anaerobic energy metabolism of Geosporobacter ferrireducens IRF9 of phylum Firmicutes.</title>
        <authorList>
            <person name="Kim S.-J."/>
        </authorList>
    </citation>
    <scope>NUCLEOTIDE SEQUENCE [LARGE SCALE GENOMIC DNA]</scope>
    <source>
        <strain evidence="1 2">IRF9</strain>
    </source>
</reference>
<dbReference type="Gene3D" id="3.40.50.11010">
    <property type="match status" value="1"/>
</dbReference>
<organism evidence="1 2">
    <name type="scientific">Geosporobacter ferrireducens</name>
    <dbReference type="NCBI Taxonomy" id="1424294"/>
    <lineage>
        <taxon>Bacteria</taxon>
        <taxon>Bacillati</taxon>
        <taxon>Bacillota</taxon>
        <taxon>Clostridia</taxon>
        <taxon>Peptostreptococcales</taxon>
        <taxon>Thermotaleaceae</taxon>
        <taxon>Geosporobacter</taxon>
    </lineage>
</organism>
<dbReference type="RefSeq" id="WP_069979828.1">
    <property type="nucleotide sequence ID" value="NZ_CP017269.1"/>
</dbReference>
<dbReference type="KEGG" id="gfe:Gferi_20510"/>
<gene>
    <name evidence="1" type="ORF">Gferi_20510</name>
</gene>
<keyword evidence="1" id="KW-0808">Transferase</keyword>
<dbReference type="GO" id="GO:0016757">
    <property type="term" value="F:glycosyltransferase activity"/>
    <property type="evidence" value="ECO:0007669"/>
    <property type="project" value="TreeGrafter"/>
</dbReference>
<dbReference type="EMBL" id="CP017269">
    <property type="protein sequence ID" value="AOT71709.1"/>
    <property type="molecule type" value="Genomic_DNA"/>
</dbReference>
<sequence>MDYKNIPRKVVCISSIDWFPIPTRKQQVMSRLPKDYDILYIEPPITLISPLKDRSMTFKLTAFLKGTKKVQENITVYCPPPVLPFGNMYPWINRLNQWWQSIFIKRIMKSHGMQNPLIWTYMPNSLDLIKKLEYQGLIYDCVDEHSEYKGFIHKEALLQMEKALAESCDLVFVTAEGLYESKRSYNDHTYCIPNGVNFELFNSVDQESTPIAQEIKGLQKPIIGFVGVIQEWIDLKLIYRIANENPTWSILMVGPIGAGINVEPLKSLPNVHFVGGKKPEELPHYIKGFDVCINPFRQSNLTKNVSPLKFYEYLATGKPIVTVDMPAVRTFGDCVMISENEDAFLENIQRALEENSEILKQKRIEKGRESSWDRKVMDILQIIEETLGGKKHGK</sequence>
<dbReference type="AlphaFoldDB" id="A0A1D8GLD5"/>
<dbReference type="SUPFAM" id="SSF53756">
    <property type="entry name" value="UDP-Glycosyltransferase/glycogen phosphorylase"/>
    <property type="match status" value="1"/>
</dbReference>
<dbReference type="PANTHER" id="PTHR45947">
    <property type="entry name" value="SULFOQUINOVOSYL TRANSFERASE SQD2"/>
    <property type="match status" value="1"/>
</dbReference>
<dbReference type="PANTHER" id="PTHR45947:SF3">
    <property type="entry name" value="SULFOQUINOVOSYL TRANSFERASE SQD2"/>
    <property type="match status" value="1"/>
</dbReference>
<dbReference type="STRING" id="1424294.Gferi_20510"/>
<dbReference type="Pfam" id="PF13692">
    <property type="entry name" value="Glyco_trans_1_4"/>
    <property type="match status" value="1"/>
</dbReference>
<evidence type="ECO:0000313" key="2">
    <source>
        <dbReference type="Proteomes" id="UP000095743"/>
    </source>
</evidence>
<dbReference type="InterPro" id="IPR050194">
    <property type="entry name" value="Glycosyltransferase_grp1"/>
</dbReference>
<dbReference type="Proteomes" id="UP000095743">
    <property type="component" value="Chromosome"/>
</dbReference>
<keyword evidence="2" id="KW-1185">Reference proteome</keyword>
<dbReference type="Gene3D" id="3.40.50.2000">
    <property type="entry name" value="Glycogen Phosphorylase B"/>
    <property type="match status" value="1"/>
</dbReference>
<proteinExistence type="predicted"/>